<keyword evidence="13" id="KW-1185">Reference proteome</keyword>
<dbReference type="PROSITE" id="PS50001">
    <property type="entry name" value="SH2"/>
    <property type="match status" value="1"/>
</dbReference>
<gene>
    <name evidence="12" type="ORF">KC19_5G127500</name>
</gene>
<dbReference type="SUPFAM" id="SSF50249">
    <property type="entry name" value="Nucleic acid-binding proteins"/>
    <property type="match status" value="1"/>
</dbReference>
<evidence type="ECO:0000313" key="12">
    <source>
        <dbReference type="EMBL" id="KAG0577051.1"/>
    </source>
</evidence>
<keyword evidence="6 7" id="KW-0539">Nucleus</keyword>
<dbReference type="InterPro" id="IPR003029">
    <property type="entry name" value="S1_domain"/>
</dbReference>
<dbReference type="InterPro" id="IPR035019">
    <property type="entry name" value="Spt6_SH2_N"/>
</dbReference>
<dbReference type="EMBL" id="CM026425">
    <property type="protein sequence ID" value="KAG0577051.1"/>
    <property type="molecule type" value="Genomic_DNA"/>
</dbReference>
<dbReference type="InterPro" id="IPR042066">
    <property type="entry name" value="Spt6_death-like"/>
</dbReference>
<dbReference type="Gene3D" id="1.10.10.650">
    <property type="entry name" value="RuvA domain 2-like"/>
    <property type="match status" value="1"/>
</dbReference>
<dbReference type="Pfam" id="PF21710">
    <property type="entry name" value="Spt6_S1"/>
    <property type="match status" value="1"/>
</dbReference>
<evidence type="ECO:0000259" key="11">
    <source>
        <dbReference type="PROSITE" id="PS50126"/>
    </source>
</evidence>
<dbReference type="InterPro" id="IPR012340">
    <property type="entry name" value="NA-bd_OB-fold"/>
</dbReference>
<dbReference type="GO" id="GO:0034728">
    <property type="term" value="P:nucleosome organization"/>
    <property type="evidence" value="ECO:0007669"/>
    <property type="project" value="TreeGrafter"/>
</dbReference>
<evidence type="ECO:0000256" key="3">
    <source>
        <dbReference type="ARBA" id="ARBA00009253"/>
    </source>
</evidence>
<dbReference type="CDD" id="cd09918">
    <property type="entry name" value="SH2_Nterm_SPT6_like"/>
    <property type="match status" value="1"/>
</dbReference>
<keyword evidence="5 7" id="KW-0804">Transcription</keyword>
<dbReference type="GO" id="GO:0005694">
    <property type="term" value="C:chromosome"/>
    <property type="evidence" value="ECO:0007669"/>
    <property type="project" value="UniProtKB-SubCell"/>
</dbReference>
<evidence type="ECO:0000256" key="5">
    <source>
        <dbReference type="ARBA" id="ARBA00023163"/>
    </source>
</evidence>
<feature type="region of interest" description="Disordered" evidence="9">
    <location>
        <begin position="1451"/>
        <end position="1618"/>
    </location>
</feature>
<dbReference type="InterPro" id="IPR036860">
    <property type="entry name" value="SH2_dom_sf"/>
</dbReference>
<dbReference type="SUPFAM" id="SSF53098">
    <property type="entry name" value="Ribonuclease H-like"/>
    <property type="match status" value="1"/>
</dbReference>
<dbReference type="InterPro" id="IPR006641">
    <property type="entry name" value="YqgF/RNaseH-like_dom"/>
</dbReference>
<dbReference type="Gene3D" id="1.10.10.2740">
    <property type="entry name" value="Spt6, Death-like domain"/>
    <property type="match status" value="1"/>
</dbReference>
<dbReference type="GO" id="GO:0008023">
    <property type="term" value="C:transcription elongation factor complex"/>
    <property type="evidence" value="ECO:0007669"/>
    <property type="project" value="TreeGrafter"/>
</dbReference>
<dbReference type="FunFam" id="3.30.420.140:FF:000006">
    <property type="entry name" value="Transcription elongation factor spt6"/>
    <property type="match status" value="1"/>
</dbReference>
<feature type="region of interest" description="Disordered" evidence="9">
    <location>
        <begin position="232"/>
        <end position="264"/>
    </location>
</feature>
<evidence type="ECO:0000256" key="8">
    <source>
        <dbReference type="PROSITE-ProRule" id="PRU00191"/>
    </source>
</evidence>
<dbReference type="Pfam" id="PF14635">
    <property type="entry name" value="HHH_7"/>
    <property type="match status" value="1"/>
</dbReference>
<dbReference type="PROSITE" id="PS50126">
    <property type="entry name" value="S1"/>
    <property type="match status" value="1"/>
</dbReference>
<comment type="similarity">
    <text evidence="3 7">Belongs to the SPT6 family.</text>
</comment>
<dbReference type="InterPro" id="IPR035018">
    <property type="entry name" value="Spt6_SH2_C"/>
</dbReference>
<feature type="compositionally biased region" description="Basic and acidic residues" evidence="9">
    <location>
        <begin position="1227"/>
        <end position="1241"/>
    </location>
</feature>
<evidence type="ECO:0000313" key="13">
    <source>
        <dbReference type="Proteomes" id="UP000822688"/>
    </source>
</evidence>
<dbReference type="FunFam" id="3.30.505.10:FF:000050">
    <property type="entry name" value="Transcription elongation factor spt6"/>
    <property type="match status" value="1"/>
</dbReference>
<feature type="compositionally biased region" description="Basic and acidic residues" evidence="9">
    <location>
        <begin position="121"/>
        <end position="138"/>
    </location>
</feature>
<dbReference type="InterPro" id="IPR012337">
    <property type="entry name" value="RNaseH-like_sf"/>
</dbReference>
<dbReference type="InterPro" id="IPR000980">
    <property type="entry name" value="SH2"/>
</dbReference>
<dbReference type="InterPro" id="IPR028231">
    <property type="entry name" value="Spt6_YqgF"/>
</dbReference>
<dbReference type="Gene3D" id="3.30.505.10">
    <property type="entry name" value="SH2 domain"/>
    <property type="match status" value="2"/>
</dbReference>
<reference evidence="12" key="1">
    <citation type="submission" date="2020-06" db="EMBL/GenBank/DDBJ databases">
        <title>WGS assembly of Ceratodon purpureus strain R40.</title>
        <authorList>
            <person name="Carey S.B."/>
            <person name="Jenkins J."/>
            <person name="Shu S."/>
            <person name="Lovell J.T."/>
            <person name="Sreedasyam A."/>
            <person name="Maumus F."/>
            <person name="Tiley G.P."/>
            <person name="Fernandez-Pozo N."/>
            <person name="Barry K."/>
            <person name="Chen C."/>
            <person name="Wang M."/>
            <person name="Lipzen A."/>
            <person name="Daum C."/>
            <person name="Saski C.A."/>
            <person name="Payton A.C."/>
            <person name="Mcbreen J.C."/>
            <person name="Conrad R.E."/>
            <person name="Kollar L.M."/>
            <person name="Olsson S."/>
            <person name="Huttunen S."/>
            <person name="Landis J.B."/>
            <person name="Wickett N.J."/>
            <person name="Johnson M.G."/>
            <person name="Rensing S.A."/>
            <person name="Grimwood J."/>
            <person name="Schmutz J."/>
            <person name="Mcdaniel S.F."/>
        </authorList>
    </citation>
    <scope>NUCLEOTIDE SEQUENCE</scope>
    <source>
        <strain evidence="12">R40</strain>
    </source>
</reference>
<feature type="compositionally biased region" description="Low complexity" evidence="9">
    <location>
        <begin position="1536"/>
        <end position="1546"/>
    </location>
</feature>
<sequence length="1618" mass="182207">MADSGDEDEEEYEEEGQDEYEKDGFIVDEEEEEEPEEEPEQSSDEEVKAKKKKRKKRGEETYELDEDDYDLLQEANVTGFHRPRAKADGKTKFKRLKKAGIGGEKGSGGIGLSDDEDEEDGGGRRGRTAEEELKRSLFGEDDGAAAEDVVEEEELEDEEELGEEEDEMADFIVDEEEVDEHGEPSKHRKRKVKRKEFRQAPGINSLALQEAQEIFGDVSSLLEERRRRERDTLAGLDDEERADDDDDDDYGRGRKPPPQKLLEKQFEPSLLEEKFLTERDDRLREIDIPERLQILEETAGALPSSDTTTRQAAEWIYDRAFGDFAVPLRPEFRHLSKDKELISRQIASVLHYMHDDKFEIPFIAMYRREDCFDLLREPSDDHEDQERPMIQNYGALWAIQLWDKKWLLLQRRKAALQAAYEKRIPAEIREDPEKDELVDKLFRALLDAQSEQAVDDCDAKFNLFFPPDEIEVVDGGFKRPTRRSQYSICRKANLGAVSKEFGLAPDLFGENLLATYKRHDIEDKPISPDELASRFCAANRSANEFRDPGSVLRGARHMVAVEISTEPAVREHVRGIYSERAVVSTRPTPDGNDAIDIFHQYAGVKWLLNKPISAFDDAQWLLIEKAVEEKLLEVTVSLPKEPIASLMQDCEALYLSDGVSLTAQQWNEQRRQILRDAIVTLLLPAMEKEARMLLTSRAKQWLSTQCGMQLWNKVSIAPYVPPRPSEQDERIEDGPSLRVLACCWGPGNPATTFVMLDAAGEVMNVLHTGYLNMRASSPEQKKRKENDQARLLQFMREFQPHVCVLGAANLHCRHLSKDIFEVIFKVVEEHPRDLAEGLDMIKVVYGDESIPSLYENSRISQEQLPGQPGIVRRAVALGRFLQNPVTMVASLCGPTKEILSLRLHPMQNSLTNEELYEAIERVMVTVVNQVGIDINLAASHDWIFGPLQFVAGLGPRKAGAIQRAIQSAGRVGTRKDLYASIRVMDKKVFINSAGFIRVRGSGQAASGIQHLDPLDDTRIHPESYQMAKNMAEAAFKEEAQQNDDDVDEDMLEMAVEHVMTNPVVLDTMDVEEYARSTLVRGQNKRIPTLKLIKSELQHGFQDWRKPYLEPNEEQLFYMLSGESEETLSCGRIVHATVRNVQQNRVMCILESGLLGFIQKEDLSDDRDVEPSDKVAEGSIVTCRVKEVKLAKFLVDLTCKGSDLRGNHWRPRVQPDPYFQPDNSFLHNEQEKARKKKEEEKKKAFKPRMIVHPYFQNVSVDDAIKALAEKDVGDFIIRPSSRGPTHLSMTLKIHDGVFTHIDIVEGGKESRDLTSFLSLGKTLTIGEESYEDLDEVIARYVEPLVGYLREMLRYRKYKQGTKIEIDELLRIERAANPKRIPYYFSVAHEHPGAFMLSYIRAVNPHHEYISLSSKGFRYRKHNFENIDKLVAYFQKHFNDPIPEAPRRAVAAMVPPRSPSSYSAGSYGYSAGSRRPSDSGASGYDSRNSWGDVGGNSRGSGGGWRVGDNSWSGRGSGSSGWDKGGGRPSQVNGGGSSSWGSEPSSGNGWDKSGGSTRSGWDNPQSGASSQGASQGGAWESVTTSEAAGDGWNDVPSDVPTSSGSGWDSLPGGGQTGPRVY</sequence>
<feature type="region of interest" description="Disordered" evidence="9">
    <location>
        <begin position="1"/>
        <end position="205"/>
    </location>
</feature>
<dbReference type="InterPro" id="IPR032706">
    <property type="entry name" value="Spt6_HHH"/>
</dbReference>
<dbReference type="SMART" id="SM00316">
    <property type="entry name" value="S1"/>
    <property type="match status" value="1"/>
</dbReference>
<feature type="compositionally biased region" description="Low complexity" evidence="9">
    <location>
        <begin position="1451"/>
        <end position="1472"/>
    </location>
</feature>
<dbReference type="Gene3D" id="1.10.3500.10">
    <property type="entry name" value="Tex N-terminal region-like"/>
    <property type="match status" value="1"/>
</dbReference>
<dbReference type="InterPro" id="IPR023319">
    <property type="entry name" value="Tex-like_HTH_dom_sf"/>
</dbReference>
<dbReference type="Pfam" id="PF14639">
    <property type="entry name" value="YqgF"/>
    <property type="match status" value="1"/>
</dbReference>
<comment type="caution">
    <text evidence="12">The sequence shown here is derived from an EMBL/GenBank/DDBJ whole genome shotgun (WGS) entry which is preliminary data.</text>
</comment>
<dbReference type="InterPro" id="IPR023323">
    <property type="entry name" value="Tex-like_dom_sf"/>
</dbReference>
<feature type="compositionally biased region" description="Acidic residues" evidence="9">
    <location>
        <begin position="139"/>
        <end position="180"/>
    </location>
</feature>
<dbReference type="FunFam" id="2.40.50.140:FF:000288">
    <property type="entry name" value="Transcription elongation factor SPT6"/>
    <property type="match status" value="1"/>
</dbReference>
<organism evidence="12 13">
    <name type="scientific">Ceratodon purpureus</name>
    <name type="common">Fire moss</name>
    <name type="synonym">Dicranum purpureum</name>
    <dbReference type="NCBI Taxonomy" id="3225"/>
    <lineage>
        <taxon>Eukaryota</taxon>
        <taxon>Viridiplantae</taxon>
        <taxon>Streptophyta</taxon>
        <taxon>Embryophyta</taxon>
        <taxon>Bryophyta</taxon>
        <taxon>Bryophytina</taxon>
        <taxon>Bryopsida</taxon>
        <taxon>Dicranidae</taxon>
        <taxon>Pseudoditrichales</taxon>
        <taxon>Ditrichaceae</taxon>
        <taxon>Ceratodon</taxon>
    </lineage>
</organism>
<dbReference type="CDD" id="cd09928">
    <property type="entry name" value="SH2_Cterm_SPT6_like"/>
    <property type="match status" value="1"/>
</dbReference>
<dbReference type="InterPro" id="IPR049540">
    <property type="entry name" value="Spt6-like_S1"/>
</dbReference>
<dbReference type="SUPFAM" id="SSF55550">
    <property type="entry name" value="SH2 domain"/>
    <property type="match status" value="1"/>
</dbReference>
<dbReference type="InterPro" id="IPR035420">
    <property type="entry name" value="Spt6_SH2"/>
</dbReference>
<dbReference type="InterPro" id="IPR028083">
    <property type="entry name" value="Spt6_acidic_N_dom"/>
</dbReference>
<feature type="compositionally biased region" description="Gly residues" evidence="9">
    <location>
        <begin position="100"/>
        <end position="111"/>
    </location>
</feature>
<dbReference type="Gene3D" id="1.10.150.850">
    <property type="entry name" value="Spt6, helix-hairpin-helix domain"/>
    <property type="match status" value="1"/>
</dbReference>
<dbReference type="SUPFAM" id="SSF158832">
    <property type="entry name" value="Tex N-terminal region-like"/>
    <property type="match status" value="1"/>
</dbReference>
<dbReference type="InterPro" id="IPR017072">
    <property type="entry name" value="TF_Spt6"/>
</dbReference>
<evidence type="ECO:0000256" key="4">
    <source>
        <dbReference type="ARBA" id="ARBA00022454"/>
    </source>
</evidence>
<keyword evidence="4" id="KW-0158">Chromosome</keyword>
<dbReference type="SMART" id="SM00732">
    <property type="entry name" value="YqgFc"/>
    <property type="match status" value="1"/>
</dbReference>
<evidence type="ECO:0000256" key="9">
    <source>
        <dbReference type="SAM" id="MobiDB-lite"/>
    </source>
</evidence>
<dbReference type="GO" id="GO:0031491">
    <property type="term" value="F:nucleosome binding"/>
    <property type="evidence" value="ECO:0007669"/>
    <property type="project" value="TreeGrafter"/>
</dbReference>
<feature type="compositionally biased region" description="Gly residues" evidence="9">
    <location>
        <begin position="1512"/>
        <end position="1535"/>
    </location>
</feature>
<evidence type="ECO:0000259" key="10">
    <source>
        <dbReference type="PROSITE" id="PS50001"/>
    </source>
</evidence>
<evidence type="ECO:0000256" key="2">
    <source>
        <dbReference type="ARBA" id="ARBA00004286"/>
    </source>
</evidence>
<dbReference type="FunFam" id="1.10.10.2740:FF:000002">
    <property type="entry name" value="Transcription elongation factor Spt6"/>
    <property type="match status" value="1"/>
</dbReference>
<dbReference type="PIRSF" id="PIRSF036947">
    <property type="entry name" value="Spt6"/>
    <property type="match status" value="1"/>
</dbReference>
<comment type="function">
    <text evidence="7">Transcription elongation factor that enhances transcription elongation by RNA polymerase II (RNAPII).</text>
</comment>
<dbReference type="InterPro" id="IPR041692">
    <property type="entry name" value="HHH_9"/>
</dbReference>
<dbReference type="FunFam" id="3.30.505.10:FF:000047">
    <property type="entry name" value="Transcription elongation factor spt6"/>
    <property type="match status" value="1"/>
</dbReference>
<feature type="compositionally biased region" description="Low complexity" evidence="9">
    <location>
        <begin position="1562"/>
        <end position="1575"/>
    </location>
</feature>
<dbReference type="Gene3D" id="2.40.50.140">
    <property type="entry name" value="Nucleic acid-binding proteins"/>
    <property type="match status" value="1"/>
</dbReference>
<dbReference type="Pfam" id="PF17674">
    <property type="entry name" value="HHH_9"/>
    <property type="match status" value="1"/>
</dbReference>
<evidence type="ECO:0000256" key="1">
    <source>
        <dbReference type="ARBA" id="ARBA00004123"/>
    </source>
</evidence>
<feature type="domain" description="S1 motif" evidence="11">
    <location>
        <begin position="1130"/>
        <end position="1199"/>
    </location>
</feature>
<feature type="region of interest" description="Disordered" evidence="9">
    <location>
        <begin position="1219"/>
        <end position="1241"/>
    </location>
</feature>
<comment type="subcellular location">
    <subcellularLocation>
        <location evidence="2">Chromosome</location>
    </subcellularLocation>
    <subcellularLocation>
        <location evidence="1 7">Nucleus</location>
    </subcellularLocation>
</comment>
<accession>A0A8T0I2N0</accession>
<dbReference type="Pfam" id="PF14641">
    <property type="entry name" value="HTH_44"/>
    <property type="match status" value="1"/>
</dbReference>
<dbReference type="InterPro" id="IPR037027">
    <property type="entry name" value="YqgF/RNaseH-like_dom_sf"/>
</dbReference>
<dbReference type="InterPro" id="IPR010994">
    <property type="entry name" value="RuvA_2-like"/>
</dbReference>
<dbReference type="InterPro" id="IPR028088">
    <property type="entry name" value="Spt6_HTH_DNA-bd_dom"/>
</dbReference>
<dbReference type="Proteomes" id="UP000822688">
    <property type="component" value="Chromosome 5"/>
</dbReference>
<dbReference type="PANTHER" id="PTHR10145:SF6">
    <property type="entry name" value="TRANSCRIPTION ELONGATION FACTOR SPT6"/>
    <property type="match status" value="1"/>
</dbReference>
<proteinExistence type="inferred from homology"/>
<dbReference type="SUPFAM" id="SSF47781">
    <property type="entry name" value="RuvA domain 2-like"/>
    <property type="match status" value="2"/>
</dbReference>
<feature type="compositionally biased region" description="Polar residues" evidence="9">
    <location>
        <begin position="1551"/>
        <end position="1561"/>
    </location>
</feature>
<evidence type="ECO:0000256" key="7">
    <source>
        <dbReference type="PIRNR" id="PIRNR036947"/>
    </source>
</evidence>
<feature type="compositionally biased region" description="Gly residues" evidence="9">
    <location>
        <begin position="1490"/>
        <end position="1503"/>
    </location>
</feature>
<evidence type="ECO:0000256" key="6">
    <source>
        <dbReference type="ARBA" id="ARBA00023242"/>
    </source>
</evidence>
<dbReference type="Pfam" id="PF14632">
    <property type="entry name" value="SPT6_acidic"/>
    <property type="match status" value="1"/>
</dbReference>
<protein>
    <recommendedName>
        <fullName evidence="7">Transcription elongation factor spt6</fullName>
    </recommendedName>
</protein>
<dbReference type="Gene3D" id="3.30.420.140">
    <property type="entry name" value="YqgF/RNase H-like domain"/>
    <property type="match status" value="1"/>
</dbReference>
<dbReference type="GO" id="GO:0140673">
    <property type="term" value="P:transcription elongation-coupled chromatin remodeling"/>
    <property type="evidence" value="ECO:0007669"/>
    <property type="project" value="InterPro"/>
</dbReference>
<dbReference type="Pfam" id="PF14633">
    <property type="entry name" value="SH2_2"/>
    <property type="match status" value="1"/>
</dbReference>
<feature type="compositionally biased region" description="Acidic residues" evidence="9">
    <location>
        <begin position="236"/>
        <end position="249"/>
    </location>
</feature>
<dbReference type="SMART" id="SM00252">
    <property type="entry name" value="SH2"/>
    <property type="match status" value="1"/>
</dbReference>
<dbReference type="GO" id="GO:0003677">
    <property type="term" value="F:DNA binding"/>
    <property type="evidence" value="ECO:0007669"/>
    <property type="project" value="InterPro"/>
</dbReference>
<name>A0A8T0I2N0_CERPU</name>
<keyword evidence="8" id="KW-0727">SH2 domain</keyword>
<dbReference type="InterPro" id="IPR055179">
    <property type="entry name" value="Tex-like_central_region"/>
</dbReference>
<dbReference type="CDD" id="cd00164">
    <property type="entry name" value="S1_like"/>
    <property type="match status" value="1"/>
</dbReference>
<feature type="domain" description="SH2" evidence="10">
    <location>
        <begin position="1252"/>
        <end position="1355"/>
    </location>
</feature>
<feature type="compositionally biased region" description="Basic residues" evidence="9">
    <location>
        <begin position="186"/>
        <end position="196"/>
    </location>
</feature>
<feature type="compositionally biased region" description="Gly residues" evidence="9">
    <location>
        <begin position="1608"/>
        <end position="1618"/>
    </location>
</feature>
<dbReference type="GO" id="GO:0042393">
    <property type="term" value="F:histone binding"/>
    <property type="evidence" value="ECO:0007669"/>
    <property type="project" value="TreeGrafter"/>
</dbReference>
<dbReference type="FunFam" id="1.10.10.650:FF:000011">
    <property type="entry name" value="Transcription elongation factor SPT6"/>
    <property type="match status" value="1"/>
</dbReference>
<feature type="compositionally biased region" description="Acidic residues" evidence="9">
    <location>
        <begin position="1"/>
        <end position="44"/>
    </location>
</feature>
<feature type="compositionally biased region" description="Acidic residues" evidence="9">
    <location>
        <begin position="61"/>
        <end position="71"/>
    </location>
</feature>
<dbReference type="PANTHER" id="PTHR10145">
    <property type="entry name" value="TRANSCRIPTION ELONGATION FACTOR SPT6"/>
    <property type="match status" value="1"/>
</dbReference>
<dbReference type="Pfam" id="PF22706">
    <property type="entry name" value="Tex_central_region"/>
    <property type="match status" value="1"/>
</dbReference>